<feature type="transmembrane region" description="Helical" evidence="1">
    <location>
        <begin position="258"/>
        <end position="282"/>
    </location>
</feature>
<dbReference type="EMBL" id="PNBA02000005">
    <property type="protein sequence ID" value="KAG6425405.1"/>
    <property type="molecule type" value="Genomic_DNA"/>
</dbReference>
<reference evidence="2" key="2">
    <citation type="submission" date="2020-08" db="EMBL/GenBank/DDBJ databases">
        <title>Plant Genome Project.</title>
        <authorList>
            <person name="Zhang R.-G."/>
        </authorList>
    </citation>
    <scope>NUCLEOTIDE SEQUENCE</scope>
    <source>
        <strain evidence="2">Huo1</strain>
        <tissue evidence="2">Leaf</tissue>
    </source>
</reference>
<keyword evidence="3" id="KW-1185">Reference proteome</keyword>
<evidence type="ECO:0000313" key="3">
    <source>
        <dbReference type="Proteomes" id="UP000298416"/>
    </source>
</evidence>
<gene>
    <name evidence="2" type="ORF">SASPL_115838</name>
</gene>
<feature type="transmembrane region" description="Helical" evidence="1">
    <location>
        <begin position="170"/>
        <end position="187"/>
    </location>
</feature>
<evidence type="ECO:0000313" key="2">
    <source>
        <dbReference type="EMBL" id="KAG6425405.1"/>
    </source>
</evidence>
<feature type="transmembrane region" description="Helical" evidence="1">
    <location>
        <begin position="96"/>
        <end position="114"/>
    </location>
</feature>
<name>A0A8X8Y8C8_SALSN</name>
<feature type="transmembrane region" description="Helical" evidence="1">
    <location>
        <begin position="134"/>
        <end position="158"/>
    </location>
</feature>
<organism evidence="2">
    <name type="scientific">Salvia splendens</name>
    <name type="common">Scarlet sage</name>
    <dbReference type="NCBI Taxonomy" id="180675"/>
    <lineage>
        <taxon>Eukaryota</taxon>
        <taxon>Viridiplantae</taxon>
        <taxon>Streptophyta</taxon>
        <taxon>Embryophyta</taxon>
        <taxon>Tracheophyta</taxon>
        <taxon>Spermatophyta</taxon>
        <taxon>Magnoliopsida</taxon>
        <taxon>eudicotyledons</taxon>
        <taxon>Gunneridae</taxon>
        <taxon>Pentapetalae</taxon>
        <taxon>asterids</taxon>
        <taxon>lamiids</taxon>
        <taxon>Lamiales</taxon>
        <taxon>Lamiaceae</taxon>
        <taxon>Nepetoideae</taxon>
        <taxon>Mentheae</taxon>
        <taxon>Salviinae</taxon>
        <taxon>Salvia</taxon>
        <taxon>Salvia subgen. Calosphace</taxon>
        <taxon>core Calosphace</taxon>
    </lineage>
</organism>
<feature type="transmembrane region" description="Helical" evidence="1">
    <location>
        <begin position="40"/>
        <end position="60"/>
    </location>
</feature>
<dbReference type="Proteomes" id="UP000298416">
    <property type="component" value="Unassembled WGS sequence"/>
</dbReference>
<keyword evidence="1" id="KW-0472">Membrane</keyword>
<sequence length="393" mass="43042">MELNQLQYVQENAAAATATTTTSRVRCAATTAVAVVRQPFQIITTTLLSLLLPLSFLLLARLATAHYLLSVSEDQSPTPPVSFIAAYLLYSKTPTILHFTVSIISVSSLSYALTGKTTFPGWSSAEPLTRPRLYVSWLLLAVLQLCVGVGIEGTVAAGVEGSSFGEEGSFICRLVFFFGLHEIMLFWRRAVVKPVVDDTVFGGGWRVEGRLEKAVVGLSYGGLWWWRLREEVEALVVVAEVKREMMLGIGVVDFVGWWLYYVAVTVGMVRVVKGLISTVAILTRRRESRPPNDQKHRPITCLTCRFASRPTTSPALTRRRRRAGEVQSAGQVCRESLLRRLGPDALDVDRPGVVEVELDDLLDHAGRGADAHVEAVGEGKSLFSAPPRMLAAG</sequence>
<keyword evidence="1" id="KW-0812">Transmembrane</keyword>
<evidence type="ECO:0000256" key="1">
    <source>
        <dbReference type="SAM" id="Phobius"/>
    </source>
</evidence>
<dbReference type="PANTHER" id="PTHR37172:SF3">
    <property type="entry name" value="TRANSMEMBRANE PROTEIN"/>
    <property type="match status" value="1"/>
</dbReference>
<dbReference type="PANTHER" id="PTHR37172">
    <property type="entry name" value="TRANSMEMBRANE PROTEIN"/>
    <property type="match status" value="1"/>
</dbReference>
<dbReference type="AlphaFoldDB" id="A0A8X8Y8C8"/>
<accession>A0A8X8Y8C8</accession>
<protein>
    <submittedName>
        <fullName evidence="2">Uncharacterized protein</fullName>
    </submittedName>
</protein>
<reference evidence="2" key="1">
    <citation type="submission" date="2018-01" db="EMBL/GenBank/DDBJ databases">
        <authorList>
            <person name="Mao J.F."/>
        </authorList>
    </citation>
    <scope>NUCLEOTIDE SEQUENCE</scope>
    <source>
        <strain evidence="2">Huo1</strain>
        <tissue evidence="2">Leaf</tissue>
    </source>
</reference>
<proteinExistence type="predicted"/>
<comment type="caution">
    <text evidence="2">The sequence shown here is derived from an EMBL/GenBank/DDBJ whole genome shotgun (WGS) entry which is preliminary data.</text>
</comment>
<keyword evidence="1" id="KW-1133">Transmembrane helix</keyword>